<dbReference type="GO" id="GO:0005886">
    <property type="term" value="C:plasma membrane"/>
    <property type="evidence" value="ECO:0007669"/>
    <property type="project" value="UniProtKB-SubCell"/>
</dbReference>
<evidence type="ECO:0000256" key="7">
    <source>
        <dbReference type="ARBA" id="ARBA00023014"/>
    </source>
</evidence>
<dbReference type="Pfam" id="PF13375">
    <property type="entry name" value="RnfC_N"/>
    <property type="match status" value="1"/>
</dbReference>
<dbReference type="PROSITE" id="PS00198">
    <property type="entry name" value="4FE4S_FER_1"/>
    <property type="match status" value="2"/>
</dbReference>
<comment type="similarity">
    <text evidence="8">Belongs to the 4Fe4S bacterial-type ferredoxin family. RnfC subfamily.</text>
</comment>
<proteinExistence type="inferred from homology"/>
<dbReference type="Pfam" id="PF10531">
    <property type="entry name" value="SLBB"/>
    <property type="match status" value="1"/>
</dbReference>
<dbReference type="InterPro" id="IPR019554">
    <property type="entry name" value="Soluble_ligand-bd"/>
</dbReference>
<feature type="binding site" evidence="8">
    <location>
        <position position="369"/>
    </location>
    <ligand>
        <name>[4Fe-4S] cluster</name>
        <dbReference type="ChEBI" id="CHEBI:49883"/>
        <label>1</label>
    </ligand>
</feature>
<keyword evidence="4 8" id="KW-0677">Repeat</keyword>
<dbReference type="GO" id="GO:0009055">
    <property type="term" value="F:electron transfer activity"/>
    <property type="evidence" value="ECO:0007669"/>
    <property type="project" value="InterPro"/>
</dbReference>
<dbReference type="GO" id="GO:0051539">
    <property type="term" value="F:4 iron, 4 sulfur cluster binding"/>
    <property type="evidence" value="ECO:0007669"/>
    <property type="project" value="UniProtKB-KW"/>
</dbReference>
<dbReference type="EMBL" id="VUNH01000008">
    <property type="protein sequence ID" value="MST56026.1"/>
    <property type="molecule type" value="Genomic_DNA"/>
</dbReference>
<dbReference type="Gene3D" id="3.10.20.600">
    <property type="match status" value="1"/>
</dbReference>
<comment type="subunit">
    <text evidence="8">The complex is composed of six subunits: RnfA, RnfB, RnfC, RnfD, RnfE and RnfG.</text>
</comment>
<dbReference type="Gene3D" id="3.30.70.20">
    <property type="match status" value="1"/>
</dbReference>
<dbReference type="InterPro" id="IPR037225">
    <property type="entry name" value="Nuo51_FMN-bd_sf"/>
</dbReference>
<comment type="subcellular location">
    <subcellularLocation>
        <location evidence="8">Cell membrane</location>
        <topology evidence="8">Peripheral membrane protein</topology>
    </subcellularLocation>
</comment>
<feature type="binding site" evidence="8">
    <location>
        <position position="418"/>
    </location>
    <ligand>
        <name>[4Fe-4S] cluster</name>
        <dbReference type="ChEBI" id="CHEBI:49883"/>
        <label>1</label>
    </ligand>
</feature>
<dbReference type="Pfam" id="PF01512">
    <property type="entry name" value="Complex1_51K"/>
    <property type="match status" value="1"/>
</dbReference>
<comment type="caution">
    <text evidence="10">The sequence shown here is derived from an EMBL/GenBank/DDBJ whole genome shotgun (WGS) entry which is preliminary data.</text>
</comment>
<dbReference type="Gene3D" id="3.40.50.11540">
    <property type="entry name" value="NADH-ubiquinone oxidoreductase 51kDa subunit"/>
    <property type="match status" value="1"/>
</dbReference>
<keyword evidence="11" id="KW-1185">Reference proteome</keyword>
<gene>
    <name evidence="10" type="primary">rsxC</name>
    <name evidence="8" type="synonym">rnfC</name>
    <name evidence="10" type="ORF">FYJ74_08280</name>
</gene>
<keyword evidence="1 8" id="KW-0813">Transport</keyword>
<dbReference type="EC" id="7.-.-.-" evidence="8"/>
<dbReference type="HAMAP" id="MF_00461">
    <property type="entry name" value="RsxC_RnfC"/>
    <property type="match status" value="1"/>
</dbReference>
<dbReference type="GO" id="GO:0046872">
    <property type="term" value="F:metal ion binding"/>
    <property type="evidence" value="ECO:0007669"/>
    <property type="project" value="UniProtKB-KW"/>
</dbReference>
<evidence type="ECO:0000256" key="4">
    <source>
        <dbReference type="ARBA" id="ARBA00022737"/>
    </source>
</evidence>
<dbReference type="InterPro" id="IPR026902">
    <property type="entry name" value="RnfC_N"/>
</dbReference>
<dbReference type="AlphaFoldDB" id="A0A6L5YCG2"/>
<feature type="binding site" evidence="8">
    <location>
        <position position="379"/>
    </location>
    <ligand>
        <name>[4Fe-4S] cluster</name>
        <dbReference type="ChEBI" id="CHEBI:49883"/>
        <label>2</label>
    </ligand>
</feature>
<dbReference type="InterPro" id="IPR017900">
    <property type="entry name" value="4Fe4S_Fe_S_CS"/>
</dbReference>
<evidence type="ECO:0000313" key="10">
    <source>
        <dbReference type="EMBL" id="MST56026.1"/>
    </source>
</evidence>
<evidence type="ECO:0000256" key="3">
    <source>
        <dbReference type="ARBA" id="ARBA00022723"/>
    </source>
</evidence>
<keyword evidence="7 8" id="KW-0411">Iron-sulfur</keyword>
<dbReference type="PROSITE" id="PS51379">
    <property type="entry name" value="4FE4S_FER_2"/>
    <property type="match status" value="2"/>
</dbReference>
<comment type="function">
    <text evidence="8">Part of a membrane-bound complex that couples electron transfer with translocation of ions across the membrane.</text>
</comment>
<feature type="binding site" evidence="8">
    <location>
        <position position="408"/>
    </location>
    <ligand>
        <name>[4Fe-4S] cluster</name>
        <dbReference type="ChEBI" id="CHEBI:49883"/>
        <label>2</label>
    </ligand>
</feature>
<evidence type="ECO:0000313" key="11">
    <source>
        <dbReference type="Proteomes" id="UP000473699"/>
    </source>
</evidence>
<dbReference type="InterPro" id="IPR010208">
    <property type="entry name" value="Ion_transpt_RnfC/RsxC"/>
</dbReference>
<dbReference type="Pfam" id="PF13237">
    <property type="entry name" value="Fer4_10"/>
    <property type="match status" value="1"/>
</dbReference>
<organism evidence="10 11">
    <name type="scientific">Pyramidobacter porci</name>
    <dbReference type="NCBI Taxonomy" id="2605789"/>
    <lineage>
        <taxon>Bacteria</taxon>
        <taxon>Thermotogati</taxon>
        <taxon>Synergistota</taxon>
        <taxon>Synergistia</taxon>
        <taxon>Synergistales</taxon>
        <taxon>Dethiosulfovibrionaceae</taxon>
        <taxon>Pyramidobacter</taxon>
    </lineage>
</organism>
<dbReference type="PANTHER" id="PTHR43034:SF2">
    <property type="entry name" value="ION-TRANSLOCATING OXIDOREDUCTASE COMPLEX SUBUNIT C"/>
    <property type="match status" value="1"/>
</dbReference>
<keyword evidence="6 8" id="KW-0408">Iron</keyword>
<dbReference type="NCBIfam" id="NF003454">
    <property type="entry name" value="PRK05035.1"/>
    <property type="match status" value="1"/>
</dbReference>
<feature type="domain" description="4Fe-4S ferredoxin-type" evidence="9">
    <location>
        <begin position="360"/>
        <end position="389"/>
    </location>
</feature>
<keyword evidence="3 8" id="KW-0479">Metal-binding</keyword>
<name>A0A6L5YCG2_9BACT</name>
<sequence length="447" mass="48009">MGFPTFWGGVHPPQNKDLTRDKQIEPYLPAGDLAFPMSQHIGAPNAPVVAKGDKVKVGTPLGSADAFVSAPVLSSVSGTVKEVGPRQTVPGSFDTCVVVENDGLYEKEERWVPLPDYENCDPKEYLQRIREAGIVGFGGATFPAAVKFAPPPQDKIKWFIVNGAECEPYLNCDFRLMMESTDEIVKGTALLLRLFPEAEGVIAVENNKPEAIAALSESVARLGVKNVRVQPLTVKYPQGSEKMLIEALTGQEYVVTALPADVGCIIANVRTVQQCWRAIALGEPSTERVVTVTGDAIAEPKNVRIPLGTSIRELVDFCGGFKETPVKVLAGGPMMGMSMRSLDVPAVKGTSGVLALTARSTLLKRASACLHCGRCVDACPMGLVPSALDSLVLNKEYERFEAEGGMNCIECGSCTYVCPACRPLTQSCRDGKSFVMAQRKKRKAAGK</sequence>
<evidence type="ECO:0000256" key="5">
    <source>
        <dbReference type="ARBA" id="ARBA00022982"/>
    </source>
</evidence>
<evidence type="ECO:0000256" key="8">
    <source>
        <dbReference type="HAMAP-Rule" id="MF_00461"/>
    </source>
</evidence>
<evidence type="ECO:0000256" key="6">
    <source>
        <dbReference type="ARBA" id="ARBA00023004"/>
    </source>
</evidence>
<dbReference type="InterPro" id="IPR017896">
    <property type="entry name" value="4Fe4S_Fe-S-bd"/>
</dbReference>
<dbReference type="Proteomes" id="UP000473699">
    <property type="component" value="Unassembled WGS sequence"/>
</dbReference>
<dbReference type="PANTHER" id="PTHR43034">
    <property type="entry name" value="ION-TRANSLOCATING OXIDOREDUCTASE COMPLEX SUBUNIT C"/>
    <property type="match status" value="1"/>
</dbReference>
<feature type="binding site" evidence="8">
    <location>
        <position position="414"/>
    </location>
    <ligand>
        <name>[4Fe-4S] cluster</name>
        <dbReference type="ChEBI" id="CHEBI:49883"/>
        <label>2</label>
    </ligand>
</feature>
<comment type="cofactor">
    <cofactor evidence="8">
        <name>[4Fe-4S] cluster</name>
        <dbReference type="ChEBI" id="CHEBI:49883"/>
    </cofactor>
    <text evidence="8">Binds 2 [4Fe-4S] clusters per subunit.</text>
</comment>
<feature type="binding site" evidence="8">
    <location>
        <position position="411"/>
    </location>
    <ligand>
        <name>[4Fe-4S] cluster</name>
        <dbReference type="ChEBI" id="CHEBI:49883"/>
        <label>2</label>
    </ligand>
</feature>
<evidence type="ECO:0000256" key="1">
    <source>
        <dbReference type="ARBA" id="ARBA00022448"/>
    </source>
</evidence>
<evidence type="ECO:0000256" key="2">
    <source>
        <dbReference type="ARBA" id="ARBA00022485"/>
    </source>
</evidence>
<dbReference type="SUPFAM" id="SSF46548">
    <property type="entry name" value="alpha-helical ferredoxin"/>
    <property type="match status" value="1"/>
</dbReference>
<keyword evidence="8" id="KW-1003">Cell membrane</keyword>
<dbReference type="GO" id="GO:0022900">
    <property type="term" value="P:electron transport chain"/>
    <property type="evidence" value="ECO:0007669"/>
    <property type="project" value="UniProtKB-UniRule"/>
</dbReference>
<dbReference type="InterPro" id="IPR011538">
    <property type="entry name" value="Nuo51_FMN-bd"/>
</dbReference>
<dbReference type="RefSeq" id="WP_154529112.1">
    <property type="nucleotide sequence ID" value="NZ_JAXDZJ010000018.1"/>
</dbReference>
<keyword evidence="2 8" id="KW-0004">4Fe-4S</keyword>
<dbReference type="NCBIfam" id="TIGR01945">
    <property type="entry name" value="rnfC"/>
    <property type="match status" value="1"/>
</dbReference>
<feature type="domain" description="4Fe-4S ferredoxin-type" evidence="9">
    <location>
        <begin position="398"/>
        <end position="427"/>
    </location>
</feature>
<protein>
    <recommendedName>
        <fullName evidence="8">Ion-translocating oxidoreductase complex subunit C</fullName>
        <ecNumber evidence="8">7.-.-.-</ecNumber>
    </recommendedName>
    <alternativeName>
        <fullName evidence="8">Rnf electron transport complex subunit C</fullName>
    </alternativeName>
</protein>
<dbReference type="SUPFAM" id="SSF142019">
    <property type="entry name" value="Nqo1 FMN-binding domain-like"/>
    <property type="match status" value="1"/>
</dbReference>
<feature type="binding site" evidence="8">
    <location>
        <position position="372"/>
    </location>
    <ligand>
        <name>[4Fe-4S] cluster</name>
        <dbReference type="ChEBI" id="CHEBI:49883"/>
        <label>1</label>
    </ligand>
</feature>
<accession>A0A6L5YCG2</accession>
<evidence type="ECO:0000259" key="9">
    <source>
        <dbReference type="PROSITE" id="PS51379"/>
    </source>
</evidence>
<reference evidence="10 11" key="1">
    <citation type="submission" date="2019-08" db="EMBL/GenBank/DDBJ databases">
        <title>In-depth cultivation of the pig gut microbiome towards novel bacterial diversity and tailored functional studies.</title>
        <authorList>
            <person name="Wylensek D."/>
            <person name="Hitch T.C.A."/>
            <person name="Clavel T."/>
        </authorList>
    </citation>
    <scope>NUCLEOTIDE SEQUENCE [LARGE SCALE GENOMIC DNA]</scope>
    <source>
        <strain evidence="10 11">SM-530-WT-4B</strain>
    </source>
</reference>
<feature type="binding site" evidence="8">
    <location>
        <position position="375"/>
    </location>
    <ligand>
        <name>[4Fe-4S] cluster</name>
        <dbReference type="ChEBI" id="CHEBI:49883"/>
        <label>1</label>
    </ligand>
</feature>
<keyword evidence="5 8" id="KW-0249">Electron transport</keyword>
<keyword evidence="8" id="KW-1278">Translocase</keyword>
<keyword evidence="8" id="KW-0472">Membrane</keyword>